<sequence length="461" mass="52970">MININIPRFCIVSFKPVLKISGNFSQEMYNKNMEIKVKLAKQTIHCNISRQTVDLYSFSARVNLRKKISLLKIRLDTGQGKSLTVRRVIVIHLGKSYLLQNRDLYAKHKKNVLVVCHEISLTGAPIIGKNIARELSKDYNIFLWADVVKDYGLVADFAKYCCEVLIGFHHFQRIVKELPKLEFAILNSLLTGTVTPHVKKICPKVIALIHEFPYFCPQQMVCHIKDDADVVVFPSTQVKNSYNNLAQKKTFLLSQGFMGFEDNSDFDPSYLQIFEDKKVVLSCGTICSRKGYDIFLQTAKKYQSMYKEDDVAFVWIGKKDLHDGEYNLWQEVYRELVDINNIYMVPEQKNLESFFSKASVFYMCSRLDPCPNVVIEAMYYKTPIVLFDKGCGCVDFFTSVPQGAKIVPFLDVSIAAQEIHSLLQDPKLCQNIGEANREYVIENLNFRNYVQNLKSIANNNE</sequence>
<accession>A0A5S9IVV2</accession>
<dbReference type="RefSeq" id="WP_151971512.1">
    <property type="nucleotide sequence ID" value="NZ_AP019860.1"/>
</dbReference>
<dbReference type="EMBL" id="AP019860">
    <property type="protein sequence ID" value="BBM87495.1"/>
    <property type="molecule type" value="Genomic_DNA"/>
</dbReference>
<feature type="domain" description="Glycosyl transferase family 1" evidence="1">
    <location>
        <begin position="271"/>
        <end position="438"/>
    </location>
</feature>
<dbReference type="KEGG" id="uam:UABAM_05907"/>
<keyword evidence="2" id="KW-0808">Transferase</keyword>
<protein>
    <submittedName>
        <fullName evidence="2">Glycosyl transferase</fullName>
    </submittedName>
</protein>
<dbReference type="PANTHER" id="PTHR12526">
    <property type="entry name" value="GLYCOSYLTRANSFERASE"/>
    <property type="match status" value="1"/>
</dbReference>
<dbReference type="Pfam" id="PF00534">
    <property type="entry name" value="Glycos_transf_1"/>
    <property type="match status" value="1"/>
</dbReference>
<evidence type="ECO:0000313" key="2">
    <source>
        <dbReference type="EMBL" id="BBM87495.1"/>
    </source>
</evidence>
<gene>
    <name evidence="2" type="ORF">UABAM_05907</name>
</gene>
<dbReference type="SUPFAM" id="SSF53756">
    <property type="entry name" value="UDP-Glycosyltransferase/glycogen phosphorylase"/>
    <property type="match status" value="1"/>
</dbReference>
<keyword evidence="3" id="KW-1185">Reference proteome</keyword>
<dbReference type="AlphaFoldDB" id="A0A5S9IVV2"/>
<dbReference type="Proteomes" id="UP000326354">
    <property type="component" value="Chromosome"/>
</dbReference>
<evidence type="ECO:0000313" key="3">
    <source>
        <dbReference type="Proteomes" id="UP000326354"/>
    </source>
</evidence>
<dbReference type="GO" id="GO:0016757">
    <property type="term" value="F:glycosyltransferase activity"/>
    <property type="evidence" value="ECO:0007669"/>
    <property type="project" value="InterPro"/>
</dbReference>
<reference evidence="2 3" key="1">
    <citation type="submission" date="2019-08" db="EMBL/GenBank/DDBJ databases">
        <title>Complete genome sequence of Candidatus Uab amorphum.</title>
        <authorList>
            <person name="Shiratori T."/>
            <person name="Suzuki S."/>
            <person name="Kakizawa Y."/>
            <person name="Ishida K."/>
        </authorList>
    </citation>
    <scope>NUCLEOTIDE SEQUENCE [LARGE SCALE GENOMIC DNA]</scope>
    <source>
        <strain evidence="2 3">SRT547</strain>
    </source>
</reference>
<proteinExistence type="predicted"/>
<name>A0A5S9IVV2_UABAM</name>
<dbReference type="InterPro" id="IPR001296">
    <property type="entry name" value="Glyco_trans_1"/>
</dbReference>
<dbReference type="PANTHER" id="PTHR12526:SF630">
    <property type="entry name" value="GLYCOSYLTRANSFERASE"/>
    <property type="match status" value="1"/>
</dbReference>
<evidence type="ECO:0000259" key="1">
    <source>
        <dbReference type="Pfam" id="PF00534"/>
    </source>
</evidence>
<dbReference type="CDD" id="cd03801">
    <property type="entry name" value="GT4_PimA-like"/>
    <property type="match status" value="1"/>
</dbReference>
<dbReference type="OrthoDB" id="290149at2"/>
<dbReference type="Gene3D" id="3.40.50.2000">
    <property type="entry name" value="Glycogen Phosphorylase B"/>
    <property type="match status" value="2"/>
</dbReference>
<organism evidence="2 3">
    <name type="scientific">Uabimicrobium amorphum</name>
    <dbReference type="NCBI Taxonomy" id="2596890"/>
    <lineage>
        <taxon>Bacteria</taxon>
        <taxon>Pseudomonadati</taxon>
        <taxon>Planctomycetota</taxon>
        <taxon>Candidatus Uabimicrobiia</taxon>
        <taxon>Candidatus Uabimicrobiales</taxon>
        <taxon>Candidatus Uabimicrobiaceae</taxon>
        <taxon>Candidatus Uabimicrobium</taxon>
    </lineage>
</organism>